<dbReference type="InterPro" id="IPR056742">
    <property type="entry name" value="BLTP1_C"/>
</dbReference>
<feature type="domain" description="Bridge-like lipid transfer protein family member 1 C-terminal" evidence="2">
    <location>
        <begin position="89"/>
        <end position="916"/>
    </location>
</feature>
<feature type="region of interest" description="Disordered" evidence="1">
    <location>
        <begin position="14"/>
        <end position="39"/>
    </location>
</feature>
<dbReference type="PANTHER" id="PTHR31640">
    <property type="entry name" value="TRANSMEMBRANE PROTEIN KIAA1109"/>
    <property type="match status" value="1"/>
</dbReference>
<dbReference type="PANTHER" id="PTHR31640:SF1">
    <property type="entry name" value="BRIDGE-LIKE LIPID TRANSFER PROTEIN FAMILY MEMBER 1"/>
    <property type="match status" value="1"/>
</dbReference>
<feature type="region of interest" description="Disordered" evidence="1">
    <location>
        <begin position="592"/>
        <end position="626"/>
    </location>
</feature>
<dbReference type="SMART" id="SM01220">
    <property type="entry name" value="FSA_C"/>
    <property type="match status" value="1"/>
</dbReference>
<dbReference type="AlphaFoldDB" id="A0A8S9YW59"/>
<dbReference type="GO" id="GO:0048488">
    <property type="term" value="P:synaptic vesicle endocytosis"/>
    <property type="evidence" value="ECO:0007669"/>
    <property type="project" value="TreeGrafter"/>
</dbReference>
<feature type="compositionally biased region" description="Polar residues" evidence="1">
    <location>
        <begin position="606"/>
        <end position="618"/>
    </location>
</feature>
<sequence length="940" mass="102708">MYTLVTPISWRLSRPDKSYKPKRPSTVAKPRRSSNALDPTVHNFLNIKSSKEVTPASIPGHQNGAGGDTHVPANLPSLSTTLMMERGTAAAATPNSSMRVASWHALPIFCVHLKRFELNLFIGSAMGQTRLTMDELFFDGRISLHSSGRKNTILSAGLGICQFVSEGGGVGGEICLLNADAKVCLDEDPTRDPLHSLDSRIGGFQLRIEYMNTNILLMRVSSLTLRLRDEWKLKDTARFIFERSQTSAVLTSTQVARSSLTNAIATGGCSPTSVEPQILESDVGAPPVYIRVVGEINWDQAQTAVVRTTTPDLIRSIRKVRDYFEEQVREGRMSLIGQAGSFGLLASRNPSAIRPIVSTHSGCTRSQDAIVERTIIDKLLQRHWQNLLCESYSVYVREQLTVNPNFQPLSNPLSGMDDQLFPVLGGSLQLTGRSLGIACFAGSFRSAPDWAVFNIQYPTACFETEAQHEALDSSLVSSDPSDSDGWINVRQVLSFDLGSQPEFRPQMAYVLRVRRGNQPNTRNPPTLTIAEWMEFTFRGADNTVVNFVRTNDPESVLAVVQLAQFPIQFPDSTAGVATVIDDQTHTFGAIRETSASDTTSVSTSSLGQPLKNTYVNTSKGEHPSSSMAASVSSTVRHSLHSVITAQPSALPRPHPLRPPVDGEILFILPSISLRITTDQRQTMAQPTLSSLSSVLPKHSVESTSSRSTTATSGARSWIYGCKTVSSSLSPGDSGNHVAHGLEPTVTLSPAEAIPGFAPTVKISFQTDFHGFVQLGLIDVPWLPSLINSYLNERLHDYELLTAVPSCSSQVPGLIDSGLVSNSGTVSDNLTTRLRELATTSSPMVQDARIYEIVHWSLSPMCRWLLASNIGVPAFDRLLENIGFRKARVTIPKWLQRGVMDNLDSVMATLIHASYQFQRPTNMPDTSEPYAGGAHCPEYTR</sequence>
<name>A0A8S9YW59_9TREM</name>
<dbReference type="InterPro" id="IPR033616">
    <property type="entry name" value="BLTP1"/>
</dbReference>
<accession>A0A8S9YW59</accession>
<evidence type="ECO:0000313" key="3">
    <source>
        <dbReference type="EMBL" id="KAF7258814.1"/>
    </source>
</evidence>
<feature type="region of interest" description="Disordered" evidence="1">
    <location>
        <begin position="921"/>
        <end position="940"/>
    </location>
</feature>
<dbReference type="OrthoDB" id="6258160at2759"/>
<dbReference type="Proteomes" id="UP000822476">
    <property type="component" value="Unassembled WGS sequence"/>
</dbReference>
<gene>
    <name evidence="3" type="ORF">EG68_08554</name>
</gene>
<protein>
    <recommendedName>
        <fullName evidence="2">Bridge-like lipid transfer protein family member 1 C-terminal domain-containing protein</fullName>
    </recommendedName>
</protein>
<dbReference type="Pfam" id="PF25040">
    <property type="entry name" value="BLTP1_C"/>
    <property type="match status" value="3"/>
</dbReference>
<evidence type="ECO:0000259" key="2">
    <source>
        <dbReference type="SMART" id="SM01220"/>
    </source>
</evidence>
<comment type="caution">
    <text evidence="3">The sequence shown here is derived from an EMBL/GenBank/DDBJ whole genome shotgun (WGS) entry which is preliminary data.</text>
</comment>
<keyword evidence="4" id="KW-1185">Reference proteome</keyword>
<organism evidence="3 4">
    <name type="scientific">Paragonimus skrjabini miyazakii</name>
    <dbReference type="NCBI Taxonomy" id="59628"/>
    <lineage>
        <taxon>Eukaryota</taxon>
        <taxon>Metazoa</taxon>
        <taxon>Spiralia</taxon>
        <taxon>Lophotrochozoa</taxon>
        <taxon>Platyhelminthes</taxon>
        <taxon>Trematoda</taxon>
        <taxon>Digenea</taxon>
        <taxon>Plagiorchiida</taxon>
        <taxon>Troglotremata</taxon>
        <taxon>Troglotrematidae</taxon>
        <taxon>Paragonimus</taxon>
    </lineage>
</organism>
<dbReference type="GO" id="GO:0098793">
    <property type="term" value="C:presynapse"/>
    <property type="evidence" value="ECO:0007669"/>
    <property type="project" value="GOC"/>
</dbReference>
<evidence type="ECO:0000256" key="1">
    <source>
        <dbReference type="SAM" id="MobiDB-lite"/>
    </source>
</evidence>
<proteinExistence type="predicted"/>
<dbReference type="EMBL" id="JTDE01001518">
    <property type="protein sequence ID" value="KAF7258814.1"/>
    <property type="molecule type" value="Genomic_DNA"/>
</dbReference>
<feature type="compositionally biased region" description="Low complexity" evidence="1">
    <location>
        <begin position="593"/>
        <end position="605"/>
    </location>
</feature>
<evidence type="ECO:0000313" key="4">
    <source>
        <dbReference type="Proteomes" id="UP000822476"/>
    </source>
</evidence>
<reference evidence="3" key="1">
    <citation type="submission" date="2019-07" db="EMBL/GenBank/DDBJ databases">
        <title>Annotation for the trematode Paragonimus miyazaki's.</title>
        <authorList>
            <person name="Choi Y.-J."/>
        </authorList>
    </citation>
    <scope>NUCLEOTIDE SEQUENCE</scope>
    <source>
        <strain evidence="3">Japan</strain>
    </source>
</reference>